<feature type="non-terminal residue" evidence="1">
    <location>
        <position position="1"/>
    </location>
</feature>
<dbReference type="OrthoDB" id="9975416at2759"/>
<name>A0A401PYX2_SCYTO</name>
<dbReference type="PANTHER" id="PTHR13170:SF23">
    <property type="entry name" value="PROTEIN O-GLCNACASE-LIKE"/>
    <property type="match status" value="1"/>
</dbReference>
<comment type="caution">
    <text evidence="1">The sequence shown here is derived from an EMBL/GenBank/DDBJ whole genome shotgun (WGS) entry which is preliminary data.</text>
</comment>
<dbReference type="PANTHER" id="PTHR13170">
    <property type="entry name" value="O-GLCNACASE"/>
    <property type="match status" value="1"/>
</dbReference>
<protein>
    <submittedName>
        <fullName evidence="1">Uncharacterized protein</fullName>
    </submittedName>
</protein>
<gene>
    <name evidence="1" type="ORF">scyTo_0015819</name>
</gene>
<reference evidence="1 2" key="1">
    <citation type="journal article" date="2018" name="Nat. Ecol. Evol.">
        <title>Shark genomes provide insights into elasmobranch evolution and the origin of vertebrates.</title>
        <authorList>
            <person name="Hara Y"/>
            <person name="Yamaguchi K"/>
            <person name="Onimaru K"/>
            <person name="Kadota M"/>
            <person name="Koyanagi M"/>
            <person name="Keeley SD"/>
            <person name="Tatsumi K"/>
            <person name="Tanaka K"/>
            <person name="Motone F"/>
            <person name="Kageyama Y"/>
            <person name="Nozu R"/>
            <person name="Adachi N"/>
            <person name="Nishimura O"/>
            <person name="Nakagawa R"/>
            <person name="Tanegashima C"/>
            <person name="Kiyatake I"/>
            <person name="Matsumoto R"/>
            <person name="Murakumo K"/>
            <person name="Nishida K"/>
            <person name="Terakita A"/>
            <person name="Kuratani S"/>
            <person name="Sato K"/>
            <person name="Hyodo S Kuraku.S."/>
        </authorList>
    </citation>
    <scope>NUCLEOTIDE SEQUENCE [LARGE SCALE GENOMIC DNA]</scope>
</reference>
<accession>A0A401PYX2</accession>
<sequence length="189" mass="21125">TFSFNSWMNCFHWCRTGSAPVVPGVAGGTWIHRGGLAGEFQMMLPVTNSSELFNQPPPLFPTLKSYTIRPFVQEDKEKYSEPTARDNLTPTQELMMFFRQKSSFPDSLLYHFPSLLQLNVHPQILDSSEARNLVICLMSALKANGSQGVFCELKASNKQALELHVSLGFLELPGAEVSTREAVIFGRLL</sequence>
<keyword evidence="2" id="KW-1185">Reference proteome</keyword>
<dbReference type="InterPro" id="IPR051822">
    <property type="entry name" value="Glycosyl_Hydrolase_84"/>
</dbReference>
<dbReference type="STRING" id="75743.A0A401PYX2"/>
<dbReference type="GO" id="GO:0009100">
    <property type="term" value="P:glycoprotein metabolic process"/>
    <property type="evidence" value="ECO:0007669"/>
    <property type="project" value="TreeGrafter"/>
</dbReference>
<dbReference type="Gene3D" id="3.40.630.30">
    <property type="match status" value="1"/>
</dbReference>
<dbReference type="GO" id="GO:0016231">
    <property type="term" value="F:beta-N-acetylglucosaminidase activity"/>
    <property type="evidence" value="ECO:0007669"/>
    <property type="project" value="TreeGrafter"/>
</dbReference>
<evidence type="ECO:0000313" key="1">
    <source>
        <dbReference type="EMBL" id="GCB78359.1"/>
    </source>
</evidence>
<dbReference type="AlphaFoldDB" id="A0A401PYX2"/>
<proteinExistence type="predicted"/>
<organism evidence="1 2">
    <name type="scientific">Scyliorhinus torazame</name>
    <name type="common">Cloudy catshark</name>
    <name type="synonym">Catulus torazame</name>
    <dbReference type="NCBI Taxonomy" id="75743"/>
    <lineage>
        <taxon>Eukaryota</taxon>
        <taxon>Metazoa</taxon>
        <taxon>Chordata</taxon>
        <taxon>Craniata</taxon>
        <taxon>Vertebrata</taxon>
        <taxon>Chondrichthyes</taxon>
        <taxon>Elasmobranchii</taxon>
        <taxon>Galeomorphii</taxon>
        <taxon>Galeoidea</taxon>
        <taxon>Carcharhiniformes</taxon>
        <taxon>Scyliorhinidae</taxon>
        <taxon>Scyliorhinus</taxon>
    </lineage>
</organism>
<evidence type="ECO:0000313" key="2">
    <source>
        <dbReference type="Proteomes" id="UP000288216"/>
    </source>
</evidence>
<dbReference type="EMBL" id="BFAA01009151">
    <property type="protein sequence ID" value="GCB78359.1"/>
    <property type="molecule type" value="Genomic_DNA"/>
</dbReference>
<dbReference type="Proteomes" id="UP000288216">
    <property type="component" value="Unassembled WGS sequence"/>
</dbReference>